<dbReference type="PANTHER" id="PTHR47143">
    <property type="entry name" value="TRANSIENT RECEPTOR POTENTIAL CATION CHANNEL PROTEIN PAINLESS"/>
    <property type="match status" value="1"/>
</dbReference>
<dbReference type="InterPro" id="IPR005821">
    <property type="entry name" value="Ion_trans_dom"/>
</dbReference>
<dbReference type="Pfam" id="PF00520">
    <property type="entry name" value="Ion_trans"/>
    <property type="match status" value="1"/>
</dbReference>
<dbReference type="SUPFAM" id="SSF48403">
    <property type="entry name" value="Ankyrin repeat"/>
    <property type="match status" value="2"/>
</dbReference>
<keyword evidence="4 12" id="KW-0812">Transmembrane</keyword>
<keyword evidence="9 12" id="KW-0472">Membrane</keyword>
<evidence type="ECO:0000256" key="5">
    <source>
        <dbReference type="ARBA" id="ARBA00022737"/>
    </source>
</evidence>
<dbReference type="InterPro" id="IPR036770">
    <property type="entry name" value="Ankyrin_rpt-contain_sf"/>
</dbReference>
<dbReference type="InParanoid" id="A0A2J7PP16"/>
<dbReference type="Proteomes" id="UP000235965">
    <property type="component" value="Unassembled WGS sequence"/>
</dbReference>
<dbReference type="PANTHER" id="PTHR47143:SF4">
    <property type="entry name" value="TRANSIENT RECEPTOR POTENTIAL CATION CHANNEL PROTEIN PAINLESS"/>
    <property type="match status" value="1"/>
</dbReference>
<dbReference type="STRING" id="105785.A0A2J7PP16"/>
<keyword evidence="15" id="KW-1185">Reference proteome</keyword>
<dbReference type="OrthoDB" id="2157354at2759"/>
<feature type="transmembrane region" description="Helical" evidence="12">
    <location>
        <begin position="774"/>
        <end position="792"/>
    </location>
</feature>
<dbReference type="InterPro" id="IPR002110">
    <property type="entry name" value="Ankyrin_rpt"/>
</dbReference>
<evidence type="ECO:0000256" key="7">
    <source>
        <dbReference type="ARBA" id="ARBA00023043"/>
    </source>
</evidence>
<name>A0A2J7PP16_9NEOP</name>
<dbReference type="Pfam" id="PF12796">
    <property type="entry name" value="Ank_2"/>
    <property type="match status" value="2"/>
</dbReference>
<feature type="transmembrane region" description="Helical" evidence="12">
    <location>
        <begin position="812"/>
        <end position="829"/>
    </location>
</feature>
<evidence type="ECO:0000256" key="3">
    <source>
        <dbReference type="ARBA" id="ARBA00022606"/>
    </source>
</evidence>
<keyword evidence="6 12" id="KW-1133">Transmembrane helix</keyword>
<sequence length="940" mass="107542">METVITMDRLLARERAENDERQQPLLRGRIDRNEYECLRRIFYHGTGTQVRDFLRQNDIDFQTLTPLHLAAEIGNVHAVTALLDDNRTIFNQSESNYNRTALHMAAKEGNAEVLKLLLEDVRAQEIDINAVDKQGRTAFHLAAEMGVSEDSTEERYLRCLALLMDRPDLQVNRPDSFGRSAISRALRRSRVRRIHLILQHQGAHKLNVDYSLADEGRTVRESILESLPEFKELLPEPLMEDLMSPNPRLQLLAALQYGFLEHFTHILQTNTDLVDNHFEEPYHSTCLELACLIKEREQFAKIILGFMSNPNIKNRVSKIPLLHTASERLNFPALNVLLSTKGINMNIRGKKGTVLHWLAVNKFGEAECCPLMDKCFSLLMQRRKHKIDIDATDCKGDTALHVAVRWGNINLALNLLASGASVDIWNKNKHTPLHVAALTGNKDAVITLRKYGANIDAQDGRGTPLYAAAHMGKKDMVLFLLNQGANFMYEINGEASLQYIDPQILRKFFDDCIQSSGNNPRCENYLLKFKYSFIPSVKDKCIISYADTEMHTILKMAEMAEMRSLLKHPLISSVIFVKWCHARRVVFFDIFLYSLFLVSLTLHVICIQNSPKEMEKPSLNTSVDLDSTADAYLTASSDGRTRVPISLWIFFFLIIAREGVQFMLDKAEYLRNPGNLFDALSILSTFMYLVVPHFEMNHHAASIAVLLAWMEFLFLIGRLPSVSVKLEMLKKVSWRFLTFGLCYLPLILAFALSFNVLFRRKHAIDQDAYTKEGIYAEVISSFLFVLQTFIMSTGEFEANELPFYNTPVTSHLIFLLFLLLITLTLLNLLNGLAVRDTQAIIENAENLSLRARTKLILQTETVALRYQKNNYLRNRLRSFCFFFGDLPSKCLYVYPNKNFEFCYLPDSEKRGNMDPSIVSRSTLIATERFSNFGPRRLSLP</sequence>
<evidence type="ECO:0000256" key="2">
    <source>
        <dbReference type="ARBA" id="ARBA00022448"/>
    </source>
</evidence>
<evidence type="ECO:0000256" key="8">
    <source>
        <dbReference type="ARBA" id="ARBA00023065"/>
    </source>
</evidence>
<dbReference type="Gene3D" id="1.25.40.20">
    <property type="entry name" value="Ankyrin repeat-containing domain"/>
    <property type="match status" value="3"/>
</dbReference>
<evidence type="ECO:0000313" key="15">
    <source>
        <dbReference type="Proteomes" id="UP000235965"/>
    </source>
</evidence>
<feature type="domain" description="Ion transport" evidence="13">
    <location>
        <begin position="648"/>
        <end position="842"/>
    </location>
</feature>
<evidence type="ECO:0000256" key="12">
    <source>
        <dbReference type="SAM" id="Phobius"/>
    </source>
</evidence>
<organism evidence="14 15">
    <name type="scientific">Cryptotermes secundus</name>
    <dbReference type="NCBI Taxonomy" id="105785"/>
    <lineage>
        <taxon>Eukaryota</taxon>
        <taxon>Metazoa</taxon>
        <taxon>Ecdysozoa</taxon>
        <taxon>Arthropoda</taxon>
        <taxon>Hexapoda</taxon>
        <taxon>Insecta</taxon>
        <taxon>Pterygota</taxon>
        <taxon>Neoptera</taxon>
        <taxon>Polyneoptera</taxon>
        <taxon>Dictyoptera</taxon>
        <taxon>Blattodea</taxon>
        <taxon>Blattoidea</taxon>
        <taxon>Termitoidae</taxon>
        <taxon>Kalotermitidae</taxon>
        <taxon>Cryptotermitinae</taxon>
        <taxon>Cryptotermes</taxon>
    </lineage>
</organism>
<evidence type="ECO:0000259" key="13">
    <source>
        <dbReference type="Pfam" id="PF00520"/>
    </source>
</evidence>
<evidence type="ECO:0000256" key="6">
    <source>
        <dbReference type="ARBA" id="ARBA00022989"/>
    </source>
</evidence>
<evidence type="ECO:0000256" key="10">
    <source>
        <dbReference type="ARBA" id="ARBA00023303"/>
    </source>
</evidence>
<keyword evidence="10" id="KW-0407">Ion channel</keyword>
<feature type="repeat" description="ANK" evidence="11">
    <location>
        <begin position="428"/>
        <end position="460"/>
    </location>
</feature>
<keyword evidence="3" id="KW-0716">Sensory transduction</keyword>
<keyword evidence="8" id="KW-0406">Ion transport</keyword>
<evidence type="ECO:0000256" key="4">
    <source>
        <dbReference type="ARBA" id="ARBA00022692"/>
    </source>
</evidence>
<keyword evidence="7 11" id="KW-0040">ANK repeat</keyword>
<feature type="transmembrane region" description="Helical" evidence="12">
    <location>
        <begin position="701"/>
        <end position="720"/>
    </location>
</feature>
<protein>
    <recommendedName>
        <fullName evidence="13">Ion transport domain-containing protein</fullName>
    </recommendedName>
</protein>
<accession>A0A2J7PP16</accession>
<evidence type="ECO:0000313" key="14">
    <source>
        <dbReference type="EMBL" id="PNF18056.1"/>
    </source>
</evidence>
<comment type="caution">
    <text evidence="14">The sequence shown here is derived from an EMBL/GenBank/DDBJ whole genome shotgun (WGS) entry which is preliminary data.</text>
</comment>
<comment type="subcellular location">
    <subcellularLocation>
        <location evidence="1">Membrane</location>
        <topology evidence="1">Multi-pass membrane protein</topology>
    </subcellularLocation>
</comment>
<dbReference type="PROSITE" id="PS50297">
    <property type="entry name" value="ANK_REP_REGION"/>
    <property type="match status" value="4"/>
</dbReference>
<feature type="repeat" description="ANK" evidence="11">
    <location>
        <begin position="460"/>
        <end position="486"/>
    </location>
</feature>
<dbReference type="EMBL" id="NEVH01023281">
    <property type="protein sequence ID" value="PNF18056.1"/>
    <property type="molecule type" value="Genomic_DNA"/>
</dbReference>
<feature type="transmembrane region" description="Helical" evidence="12">
    <location>
        <begin position="732"/>
        <end position="754"/>
    </location>
</feature>
<gene>
    <name evidence="14" type="ORF">B7P43_G06930</name>
</gene>
<keyword evidence="2" id="KW-0813">Transport</keyword>
<feature type="repeat" description="ANK" evidence="11">
    <location>
        <begin position="62"/>
        <end position="94"/>
    </location>
</feature>
<evidence type="ECO:0000256" key="9">
    <source>
        <dbReference type="ARBA" id="ARBA00023136"/>
    </source>
</evidence>
<dbReference type="AlphaFoldDB" id="A0A2J7PP16"/>
<feature type="repeat" description="ANK" evidence="11">
    <location>
        <begin position="395"/>
        <end position="427"/>
    </location>
</feature>
<feature type="repeat" description="ANK" evidence="11">
    <location>
        <begin position="97"/>
        <end position="119"/>
    </location>
</feature>
<dbReference type="GO" id="GO:0005216">
    <property type="term" value="F:monoatomic ion channel activity"/>
    <property type="evidence" value="ECO:0007669"/>
    <property type="project" value="InterPro"/>
</dbReference>
<dbReference type="GO" id="GO:0034703">
    <property type="term" value="C:cation channel complex"/>
    <property type="evidence" value="ECO:0007669"/>
    <property type="project" value="UniProtKB-ARBA"/>
</dbReference>
<reference evidence="14 15" key="1">
    <citation type="submission" date="2017-12" db="EMBL/GenBank/DDBJ databases">
        <title>Hemimetabolous genomes reveal molecular basis of termite eusociality.</title>
        <authorList>
            <person name="Harrison M.C."/>
            <person name="Jongepier E."/>
            <person name="Robertson H.M."/>
            <person name="Arning N."/>
            <person name="Bitard-Feildel T."/>
            <person name="Chao H."/>
            <person name="Childers C.P."/>
            <person name="Dinh H."/>
            <person name="Doddapaneni H."/>
            <person name="Dugan S."/>
            <person name="Gowin J."/>
            <person name="Greiner C."/>
            <person name="Han Y."/>
            <person name="Hu H."/>
            <person name="Hughes D.S.T."/>
            <person name="Huylmans A.-K."/>
            <person name="Kemena C."/>
            <person name="Kremer L.P.M."/>
            <person name="Lee S.L."/>
            <person name="Lopez-Ezquerra A."/>
            <person name="Mallet L."/>
            <person name="Monroy-Kuhn J.M."/>
            <person name="Moser A."/>
            <person name="Murali S.C."/>
            <person name="Muzny D.M."/>
            <person name="Otani S."/>
            <person name="Piulachs M.-D."/>
            <person name="Poelchau M."/>
            <person name="Qu J."/>
            <person name="Schaub F."/>
            <person name="Wada-Katsumata A."/>
            <person name="Worley K.C."/>
            <person name="Xie Q."/>
            <person name="Ylla G."/>
            <person name="Poulsen M."/>
            <person name="Gibbs R.A."/>
            <person name="Schal C."/>
            <person name="Richards S."/>
            <person name="Belles X."/>
            <person name="Korb J."/>
            <person name="Bornberg-Bauer E."/>
        </authorList>
    </citation>
    <scope>NUCLEOTIDE SEQUENCE [LARGE SCALE GENOMIC DNA]</scope>
    <source>
        <tissue evidence="14">Whole body</tissue>
    </source>
</reference>
<feature type="transmembrane region" description="Helical" evidence="12">
    <location>
        <begin position="645"/>
        <end position="664"/>
    </location>
</feature>
<evidence type="ECO:0000256" key="11">
    <source>
        <dbReference type="PROSITE-ProRule" id="PRU00023"/>
    </source>
</evidence>
<feature type="transmembrane region" description="Helical" evidence="12">
    <location>
        <begin position="676"/>
        <end position="694"/>
    </location>
</feature>
<dbReference type="InterPro" id="IPR052076">
    <property type="entry name" value="TRP_cation_channel"/>
</dbReference>
<dbReference type="SMART" id="SM00248">
    <property type="entry name" value="ANK"/>
    <property type="match status" value="9"/>
</dbReference>
<feature type="transmembrane region" description="Helical" evidence="12">
    <location>
        <begin position="585"/>
        <end position="607"/>
    </location>
</feature>
<evidence type="ECO:0000256" key="1">
    <source>
        <dbReference type="ARBA" id="ARBA00004141"/>
    </source>
</evidence>
<dbReference type="PROSITE" id="PS50088">
    <property type="entry name" value="ANK_REPEAT"/>
    <property type="match status" value="5"/>
</dbReference>
<proteinExistence type="predicted"/>
<keyword evidence="5" id="KW-0677">Repeat</keyword>